<reference evidence="4 5" key="1">
    <citation type="journal article" date="2016" name="Front. Microbiol.">
        <title>Microevolution Analysis of Bacillus coahuilensis Unveils Differences in Phosphorus Acquisition Strategies and Their Regulation.</title>
        <authorList>
            <person name="Gomez-Lunar Z."/>
            <person name="Hernandez-Gonzalez I."/>
            <person name="Rodriguez-Torres M.D."/>
            <person name="Souza V."/>
            <person name="Olmedo-Alvarez G."/>
        </authorList>
    </citation>
    <scope>NUCLEOTIDE SEQUENCE [LARGE SCALE GENOMIC DNA]</scope>
    <source>
        <strain evidence="5">p1.1.43</strain>
    </source>
</reference>
<dbReference type="InterPro" id="IPR051311">
    <property type="entry name" value="DedA_domain"/>
</dbReference>
<dbReference type="PANTHER" id="PTHR42709:SF9">
    <property type="entry name" value="ALKALINE PHOSPHATASE LIKE PROTEIN"/>
    <property type="match status" value="1"/>
</dbReference>
<evidence type="ECO:0000256" key="2">
    <source>
        <dbReference type="SAM" id="Phobius"/>
    </source>
</evidence>
<feature type="transmembrane region" description="Helical" evidence="2">
    <location>
        <begin position="167"/>
        <end position="186"/>
    </location>
</feature>
<dbReference type="PANTHER" id="PTHR42709">
    <property type="entry name" value="ALKALINE PHOSPHATASE LIKE PROTEIN"/>
    <property type="match status" value="1"/>
</dbReference>
<keyword evidence="2" id="KW-0812">Transmembrane</keyword>
<gene>
    <name evidence="4" type="ORF">Q75_07740</name>
</gene>
<keyword evidence="5" id="KW-1185">Reference proteome</keyword>
<dbReference type="OrthoDB" id="9782291at2"/>
<organism evidence="4 5">
    <name type="scientific">Bacillus coahuilensis p1.1.43</name>
    <dbReference type="NCBI Taxonomy" id="1150625"/>
    <lineage>
        <taxon>Bacteria</taxon>
        <taxon>Bacillati</taxon>
        <taxon>Bacillota</taxon>
        <taxon>Bacilli</taxon>
        <taxon>Bacillales</taxon>
        <taxon>Bacillaceae</taxon>
        <taxon>Bacillus</taxon>
    </lineage>
</organism>
<evidence type="ECO:0000313" key="5">
    <source>
        <dbReference type="Proteomes" id="UP000074108"/>
    </source>
</evidence>
<evidence type="ECO:0000259" key="3">
    <source>
        <dbReference type="Pfam" id="PF09335"/>
    </source>
</evidence>
<protein>
    <recommendedName>
        <fullName evidence="3">VTT domain-containing protein</fullName>
    </recommendedName>
</protein>
<name>A0A147K8B9_9BACI</name>
<evidence type="ECO:0000256" key="1">
    <source>
        <dbReference type="ARBA" id="ARBA00010792"/>
    </source>
</evidence>
<feature type="transmembrane region" description="Helical" evidence="2">
    <location>
        <begin position="12"/>
        <end position="28"/>
    </location>
</feature>
<comment type="similarity">
    <text evidence="1">Belongs to the DedA family.</text>
</comment>
<feature type="transmembrane region" description="Helical" evidence="2">
    <location>
        <begin position="49"/>
        <end position="69"/>
    </location>
</feature>
<dbReference type="InterPro" id="IPR032816">
    <property type="entry name" value="VTT_dom"/>
</dbReference>
<dbReference type="AlphaFoldDB" id="A0A147K8B9"/>
<keyword evidence="2" id="KW-0472">Membrane</keyword>
<comment type="caution">
    <text evidence="4">The sequence shown here is derived from an EMBL/GenBank/DDBJ whole genome shotgun (WGS) entry which is preliminary data.</text>
</comment>
<proteinExistence type="inferred from homology"/>
<keyword evidence="2" id="KW-1133">Transmembrane helix</keyword>
<dbReference type="RefSeq" id="WP_059350983.1">
    <property type="nucleotide sequence ID" value="NZ_LDYG01000028.1"/>
</dbReference>
<dbReference type="Proteomes" id="UP000074108">
    <property type="component" value="Unassembled WGS sequence"/>
</dbReference>
<dbReference type="Pfam" id="PF09335">
    <property type="entry name" value="VTT_dom"/>
    <property type="match status" value="1"/>
</dbReference>
<dbReference type="PATRIC" id="fig|1150625.3.peg.1634"/>
<dbReference type="GO" id="GO:0005886">
    <property type="term" value="C:plasma membrane"/>
    <property type="evidence" value="ECO:0007669"/>
    <property type="project" value="TreeGrafter"/>
</dbReference>
<sequence>MPFPFIEESMGYVGIWLVSWLIIFGFPLPNEMAFAYPGMISALYSYNQFFAFVIAYSGLVVHIVVGYSIGRGLITRYPIKRQLQSRVKIMDIINKVEKYGRIGILFSFFIPGIRLFFPYVCGTLKLNSRDYFFFSFIGSLLWSLLFFQVGRIFPTQFPFLIEGLSRILLYIVVIFLGCFSFTSFIYKRIIKRSRL</sequence>
<dbReference type="STRING" id="1150625.Q75_07740"/>
<accession>A0A147K8B9</accession>
<dbReference type="EMBL" id="LDYG01000028">
    <property type="protein sequence ID" value="KUP06424.1"/>
    <property type="molecule type" value="Genomic_DNA"/>
</dbReference>
<feature type="transmembrane region" description="Helical" evidence="2">
    <location>
        <begin position="131"/>
        <end position="147"/>
    </location>
</feature>
<feature type="domain" description="VTT" evidence="3">
    <location>
        <begin position="39"/>
        <end position="151"/>
    </location>
</feature>
<feature type="transmembrane region" description="Helical" evidence="2">
    <location>
        <begin position="99"/>
        <end position="119"/>
    </location>
</feature>
<evidence type="ECO:0000313" key="4">
    <source>
        <dbReference type="EMBL" id="KUP06424.1"/>
    </source>
</evidence>